<dbReference type="Pfam" id="PF12906">
    <property type="entry name" value="RINGv"/>
    <property type="match status" value="1"/>
</dbReference>
<proteinExistence type="predicted"/>
<dbReference type="InterPro" id="IPR011016">
    <property type="entry name" value="Znf_RING-CH"/>
</dbReference>
<evidence type="ECO:0000256" key="2">
    <source>
        <dbReference type="ARBA" id="ARBA00022771"/>
    </source>
</evidence>
<feature type="domain" description="RING-CH-type" evidence="4">
    <location>
        <begin position="141"/>
        <end position="198"/>
    </location>
</feature>
<evidence type="ECO:0000256" key="1">
    <source>
        <dbReference type="ARBA" id="ARBA00022723"/>
    </source>
</evidence>
<evidence type="ECO:0000313" key="6">
    <source>
        <dbReference type="Proteomes" id="UP001497512"/>
    </source>
</evidence>
<protein>
    <recommendedName>
        <fullName evidence="4">RING-CH-type domain-containing protein</fullName>
    </recommendedName>
</protein>
<dbReference type="InterPro" id="IPR013083">
    <property type="entry name" value="Znf_RING/FYVE/PHD"/>
</dbReference>
<reference evidence="5" key="1">
    <citation type="submission" date="2024-02" db="EMBL/GenBank/DDBJ databases">
        <authorList>
            <consortium name="ELIXIR-Norway"/>
            <consortium name="Elixir Norway"/>
        </authorList>
    </citation>
    <scope>NUCLEOTIDE SEQUENCE</scope>
</reference>
<evidence type="ECO:0000259" key="4">
    <source>
        <dbReference type="SMART" id="SM00744"/>
    </source>
</evidence>
<sequence length="198" mass="20911">MMSARHTERNIDAGCRALDHAACGSSRITSEQLINCDCHHDSTCVVDDGACTASFCDNAGGQEEAADLVIYTDDAGRLSHMDIEEAAATAVPDQICLAEGNIGTLDQEADYDVQSLSSSCSETTTVTTRTRTMRTAEAPALGSSAAAHDPLLQLGCNCSGGLSLAHRSCIKKWFTQPSLTRNVALADGQHQLLCELCS</sequence>
<dbReference type="Gene3D" id="3.30.40.10">
    <property type="entry name" value="Zinc/RING finger domain, C3HC4 (zinc finger)"/>
    <property type="match status" value="1"/>
</dbReference>
<accession>A0ABP0TM95</accession>
<keyword evidence="6" id="KW-1185">Reference proteome</keyword>
<keyword evidence="3" id="KW-0862">Zinc</keyword>
<gene>
    <name evidence="5" type="ORF">CSSPTR1EN2_LOCUS5113</name>
</gene>
<evidence type="ECO:0000313" key="5">
    <source>
        <dbReference type="EMBL" id="CAK9199791.1"/>
    </source>
</evidence>
<keyword evidence="2" id="KW-0863">Zinc-finger</keyword>
<keyword evidence="1" id="KW-0479">Metal-binding</keyword>
<evidence type="ECO:0000256" key="3">
    <source>
        <dbReference type="ARBA" id="ARBA00022833"/>
    </source>
</evidence>
<dbReference type="EMBL" id="OZ019904">
    <property type="protein sequence ID" value="CAK9199791.1"/>
    <property type="molecule type" value="Genomic_DNA"/>
</dbReference>
<dbReference type="Proteomes" id="UP001497512">
    <property type="component" value="Chromosome 12"/>
</dbReference>
<organism evidence="5 6">
    <name type="scientific">Sphagnum troendelagicum</name>
    <dbReference type="NCBI Taxonomy" id="128251"/>
    <lineage>
        <taxon>Eukaryota</taxon>
        <taxon>Viridiplantae</taxon>
        <taxon>Streptophyta</taxon>
        <taxon>Embryophyta</taxon>
        <taxon>Bryophyta</taxon>
        <taxon>Sphagnophytina</taxon>
        <taxon>Sphagnopsida</taxon>
        <taxon>Sphagnales</taxon>
        <taxon>Sphagnaceae</taxon>
        <taxon>Sphagnum</taxon>
    </lineage>
</organism>
<dbReference type="SMART" id="SM00744">
    <property type="entry name" value="RINGv"/>
    <property type="match status" value="1"/>
</dbReference>
<name>A0ABP0TM95_9BRYO</name>
<dbReference type="SUPFAM" id="SSF57850">
    <property type="entry name" value="RING/U-box"/>
    <property type="match status" value="1"/>
</dbReference>